<keyword evidence="2" id="KW-0012">Acyltransferase</keyword>
<keyword evidence="1" id="KW-0808">Transferase</keyword>
<accession>A0A1H1PNR8</accession>
<keyword evidence="5" id="KW-1185">Reference proteome</keyword>
<dbReference type="RefSeq" id="WP_091727200.1">
    <property type="nucleotide sequence ID" value="NZ_LT629757.1"/>
</dbReference>
<protein>
    <submittedName>
        <fullName evidence="4">Mycothiol synthase</fullName>
    </submittedName>
</protein>
<sequence length="331" mass="36369">MTSRPPGSPLGLRLRPMTPADGVVVTDLFTALEAADRTEERYVLADVLEELDNPMTGPEDWVLAEVDGEVVATSRLLPRAPEADSLAVGIDGGVHPDHRRRGIGQVLLGHMVERARAHVAERGSDLRPVVTAAAPSDQPGVPELYAAHGLHPHRWTFVMAADLATPPQDVALPEGYALSTWEDVDHEELRAAHNVAFVGHPGWSPWSQEMWRQWISESRSFRPALSLLLRAPDGGIAAYVQANEYDAVAEQTDRRETYLVKVGTLPDHRRRGLADVLLRRALRLHAAAGCERSGLDVDSENPSGALAVYERVGFSVTRRWTDYLLQDPAHP</sequence>
<dbReference type="InterPro" id="IPR000182">
    <property type="entry name" value="GNAT_dom"/>
</dbReference>
<dbReference type="AlphaFoldDB" id="A0A1H1PNR8"/>
<name>A0A1H1PNR8_9ACTN</name>
<reference evidence="5" key="1">
    <citation type="submission" date="2016-10" db="EMBL/GenBank/DDBJ databases">
        <authorList>
            <person name="Varghese N."/>
            <person name="Submissions S."/>
        </authorList>
    </citation>
    <scope>NUCLEOTIDE SEQUENCE [LARGE SCALE GENOMIC DNA]</scope>
    <source>
        <strain evidence="5">DSM 22127</strain>
    </source>
</reference>
<feature type="domain" description="N-acetyltransferase" evidence="3">
    <location>
        <begin position="12"/>
        <end position="164"/>
    </location>
</feature>
<evidence type="ECO:0000259" key="3">
    <source>
        <dbReference type="PROSITE" id="PS51186"/>
    </source>
</evidence>
<dbReference type="STRING" id="642780.SAMN04488570_1196"/>
<dbReference type="GO" id="GO:0016747">
    <property type="term" value="F:acyltransferase activity, transferring groups other than amino-acyl groups"/>
    <property type="evidence" value="ECO:0007669"/>
    <property type="project" value="InterPro"/>
</dbReference>
<dbReference type="InterPro" id="IPR016181">
    <property type="entry name" value="Acyl_CoA_acyltransferase"/>
</dbReference>
<evidence type="ECO:0000256" key="2">
    <source>
        <dbReference type="ARBA" id="ARBA00023315"/>
    </source>
</evidence>
<feature type="domain" description="N-acetyltransferase" evidence="3">
    <location>
        <begin position="176"/>
        <end position="331"/>
    </location>
</feature>
<dbReference type="InterPro" id="IPR050832">
    <property type="entry name" value="Bact_Acetyltransf"/>
</dbReference>
<dbReference type="SUPFAM" id="SSF55729">
    <property type="entry name" value="Acyl-CoA N-acyltransferases (Nat)"/>
    <property type="match status" value="2"/>
</dbReference>
<evidence type="ECO:0000256" key="1">
    <source>
        <dbReference type="ARBA" id="ARBA00022679"/>
    </source>
</evidence>
<evidence type="ECO:0000313" key="5">
    <source>
        <dbReference type="Proteomes" id="UP000198859"/>
    </source>
</evidence>
<gene>
    <name evidence="4" type="ORF">SAMN04488570_1196</name>
</gene>
<organism evidence="4 5">
    <name type="scientific">Nocardioides scoriae</name>
    <dbReference type="NCBI Taxonomy" id="642780"/>
    <lineage>
        <taxon>Bacteria</taxon>
        <taxon>Bacillati</taxon>
        <taxon>Actinomycetota</taxon>
        <taxon>Actinomycetes</taxon>
        <taxon>Propionibacteriales</taxon>
        <taxon>Nocardioidaceae</taxon>
        <taxon>Nocardioides</taxon>
    </lineage>
</organism>
<dbReference type="Pfam" id="PF00583">
    <property type="entry name" value="Acetyltransf_1"/>
    <property type="match status" value="2"/>
</dbReference>
<proteinExistence type="predicted"/>
<dbReference type="PROSITE" id="PS51186">
    <property type="entry name" value="GNAT"/>
    <property type="match status" value="2"/>
</dbReference>
<dbReference type="CDD" id="cd04301">
    <property type="entry name" value="NAT_SF"/>
    <property type="match status" value="2"/>
</dbReference>
<dbReference type="PANTHER" id="PTHR43877">
    <property type="entry name" value="AMINOALKYLPHOSPHONATE N-ACETYLTRANSFERASE-RELATED-RELATED"/>
    <property type="match status" value="1"/>
</dbReference>
<dbReference type="Gene3D" id="3.40.630.30">
    <property type="match status" value="1"/>
</dbReference>
<evidence type="ECO:0000313" key="4">
    <source>
        <dbReference type="EMBL" id="SDS12931.1"/>
    </source>
</evidence>
<dbReference type="PANTHER" id="PTHR43877:SF2">
    <property type="entry name" value="AMINOALKYLPHOSPHONATE N-ACETYLTRANSFERASE-RELATED"/>
    <property type="match status" value="1"/>
</dbReference>
<dbReference type="OrthoDB" id="9799092at2"/>
<dbReference type="EMBL" id="LT629757">
    <property type="protein sequence ID" value="SDS12931.1"/>
    <property type="molecule type" value="Genomic_DNA"/>
</dbReference>
<dbReference type="Proteomes" id="UP000198859">
    <property type="component" value="Chromosome I"/>
</dbReference>